<dbReference type="EMBL" id="CP126981">
    <property type="protein sequence ID" value="WIM87347.1"/>
    <property type="molecule type" value="Genomic_DNA"/>
</dbReference>
<gene>
    <name evidence="4" type="ORF">PT015_21280</name>
</gene>
<evidence type="ECO:0000313" key="5">
    <source>
        <dbReference type="Proteomes" id="UP001236585"/>
    </source>
</evidence>
<organism evidence="4 5">
    <name type="scientific">Candidatus Mycobacterium wuenschmannii</name>
    <dbReference type="NCBI Taxonomy" id="3027808"/>
    <lineage>
        <taxon>Bacteria</taxon>
        <taxon>Bacillati</taxon>
        <taxon>Actinomycetota</taxon>
        <taxon>Actinomycetes</taxon>
        <taxon>Mycobacteriales</taxon>
        <taxon>Mycobacteriaceae</taxon>
        <taxon>Mycobacterium</taxon>
    </lineage>
</organism>
<dbReference type="Proteomes" id="UP001236585">
    <property type="component" value="Chromosome"/>
</dbReference>
<feature type="region of interest" description="Disordered" evidence="1">
    <location>
        <begin position="22"/>
        <end position="55"/>
    </location>
</feature>
<feature type="domain" description="DUF5642" evidence="3">
    <location>
        <begin position="55"/>
        <end position="234"/>
    </location>
</feature>
<accession>A0ABY8VV09</accession>
<reference evidence="4 5" key="1">
    <citation type="journal article" date="2023" name="Microbiol. Resour. Announc.">
        <title>Complete Genome Sequence of Mycobacterium wuenschmanii, a novel Nontuberculous Mycobacterium Isolated from a captive population of Amazon Milk Frogs.</title>
        <authorList>
            <person name="Hicks J."/>
            <person name="Zeineldin M."/>
            <person name="Ward H."/>
            <person name="Wuenschmann A."/>
            <person name="Camp P."/>
            <person name="Farrell D."/>
            <person name="Lehman K."/>
            <person name="Thacker T."/>
            <person name="Cuthbert E."/>
        </authorList>
    </citation>
    <scope>NUCLEOTIDE SEQUENCE [LARGE SCALE GENOMIC DNA]</scope>
    <source>
        <strain evidence="4 5">Wuenschmanii</strain>
    </source>
</reference>
<evidence type="ECO:0000256" key="2">
    <source>
        <dbReference type="SAM" id="SignalP"/>
    </source>
</evidence>
<protein>
    <submittedName>
        <fullName evidence="4">DUF5642 family protein</fullName>
    </submittedName>
</protein>
<name>A0ABY8VV09_9MYCO</name>
<dbReference type="RefSeq" id="WP_285187046.1">
    <property type="nucleotide sequence ID" value="NZ_CP126981.1"/>
</dbReference>
<keyword evidence="2" id="KW-0732">Signal</keyword>
<proteinExistence type="predicted"/>
<dbReference type="InterPro" id="IPR041313">
    <property type="entry name" value="DUF5642"/>
</dbReference>
<evidence type="ECO:0000256" key="1">
    <source>
        <dbReference type="SAM" id="MobiDB-lite"/>
    </source>
</evidence>
<evidence type="ECO:0000313" key="4">
    <source>
        <dbReference type="EMBL" id="WIM87347.1"/>
    </source>
</evidence>
<dbReference type="Pfam" id="PF18702">
    <property type="entry name" value="DUF5642"/>
    <property type="match status" value="1"/>
</dbReference>
<keyword evidence="5" id="KW-1185">Reference proteome</keyword>
<feature type="signal peptide" evidence="2">
    <location>
        <begin position="1"/>
        <end position="18"/>
    </location>
</feature>
<sequence length="236" mass="24540">MMLATVAVRTGVAMLAVATLASCSSKTPKPSSPPSTPSAAKTTTTKPAEPPGGYDIGRIANLANQLPPGFTTTEIPRTTLTKEQADSAAGLEKQFAFTFDPPQCNTMLKPTGVEAGSESQGLQAQGPQQLMIMAVRTAQPLPDTILGAGCDRVAFSSQEGARGTAERLGGPAIDGVTTAAVKVHLDFAVADFSKTIDRLSYFALLGDKTAVLIDGEKDPQLLEDLLVKAVAAIRQK</sequence>
<evidence type="ECO:0000259" key="3">
    <source>
        <dbReference type="Pfam" id="PF18702"/>
    </source>
</evidence>
<feature type="compositionally biased region" description="Low complexity" evidence="1">
    <location>
        <begin position="37"/>
        <end position="47"/>
    </location>
</feature>
<feature type="chain" id="PRO_5046290359" evidence="2">
    <location>
        <begin position="19"/>
        <end position="236"/>
    </location>
</feature>